<keyword evidence="2" id="KW-0808">Transferase</keyword>
<dbReference type="AlphaFoldDB" id="A0A329TQE5"/>
<dbReference type="SUPFAM" id="SSF53448">
    <property type="entry name" value="Nucleotide-diphospho-sugar transferases"/>
    <property type="match status" value="2"/>
</dbReference>
<evidence type="ECO:0000313" key="2">
    <source>
        <dbReference type="EMBL" id="RAW51193.1"/>
    </source>
</evidence>
<organism evidence="2 3">
    <name type="scientific">Faecalibacterium prausnitzii</name>
    <dbReference type="NCBI Taxonomy" id="853"/>
    <lineage>
        <taxon>Bacteria</taxon>
        <taxon>Bacillati</taxon>
        <taxon>Bacillota</taxon>
        <taxon>Clostridia</taxon>
        <taxon>Eubacteriales</taxon>
        <taxon>Oscillospiraceae</taxon>
        <taxon>Faecalibacterium</taxon>
    </lineage>
</organism>
<comment type="caution">
    <text evidence="2">The sequence shown here is derived from an EMBL/GenBank/DDBJ whole genome shotgun (WGS) entry which is preliminary data.</text>
</comment>
<dbReference type="CDD" id="cd04186">
    <property type="entry name" value="GT_2_like_c"/>
    <property type="match status" value="1"/>
</dbReference>
<proteinExistence type="predicted"/>
<dbReference type="InterPro" id="IPR001173">
    <property type="entry name" value="Glyco_trans_2-like"/>
</dbReference>
<reference evidence="2 3" key="1">
    <citation type="submission" date="2018-02" db="EMBL/GenBank/DDBJ databases">
        <title>Complete genome sequencing of Faecalibacterium prausnitzii strains isolated from the human gut.</title>
        <authorList>
            <person name="Fitzgerald B.C."/>
            <person name="Shkoporov A.N."/>
            <person name="Ross P.R."/>
            <person name="Hill C."/>
        </authorList>
    </citation>
    <scope>NUCLEOTIDE SEQUENCE [LARGE SCALE GENOMIC DNA]</scope>
    <source>
        <strain evidence="2 3">APC942/8-14-2</strain>
    </source>
</reference>
<accession>A0A329TQE5</accession>
<dbReference type="Gene3D" id="3.90.550.10">
    <property type="entry name" value="Spore Coat Polysaccharide Biosynthesis Protein SpsA, Chain A"/>
    <property type="match status" value="2"/>
</dbReference>
<evidence type="ECO:0000313" key="3">
    <source>
        <dbReference type="Proteomes" id="UP000251634"/>
    </source>
</evidence>
<sequence length="815" mass="92658">MQLDKETKLKQEKERCRQLAQRVAEEARPASAQVLNSESDLLEKALRRAGIRAEEWSVQAAEPVDLLVVEDPVWSHLPQQLPEKVLLASVDSTMMAAWAEQLARRGYYRDFRWRSKGRAQQSALFCTGSAVPAPLMMVQGYEQEMDTLRDRMVRAERTCSEEAALIERLRSDLALSRSHEQQLEKTLSDVTNSTFWKLTWPMRYAVSKSRQIWHTFPLFVFLHDLRAMGVEGVREQARARREYAVLFPSKTLRADRFAPVELLVKQASHQPGGEAGPKISIVVPLYNTPLNFLEELLDSVVNQTYRNWELCCVDAGQDTAVGQHVQARAKADPRIRYQKLTENEGIAGNTNHGFELATGDYIALLDHDDILHPCALWYTAQAIVEQGADFVYTDEATFEGKVENVVLYHFKPDFMLDNLRSNNYICHLTTFSKVLMEQAGGGERAEYNGSQDYDLFLRLTEKARKIAHIPHALYYWRSSPNSTASDISAKTYCIDAGIAALKAHYARCGVAVDDVTLIPGTPGYYKTDYTMAHPGRVSILIPTCDHIRDLETCVESIYARTTYPDFEILLIENNSKEEQTFRSYERMRKEHPDTLKVLTWQGKGFNYSALNNFGARYATGEYLLLLNNDTEVITPGWLEEMVMYAQQKRVGCVGAKLLYPDDTIQHAGVGFGIGGVAGHLHKYFPATSDGYMGRLNYVQDVYGDTAACLLIRKEIYDEVHGLDESYAVAFNDVDFCVRVREAGYTNVFTPFAQLYHYESKSRGMEDNPEKQKRFQGEVLRFQARWGDLLAKGDPCTNPNFDIQREDFSLKILPLE</sequence>
<dbReference type="InterPro" id="IPR029044">
    <property type="entry name" value="Nucleotide-diphossugar_trans"/>
</dbReference>
<dbReference type="Proteomes" id="UP000251634">
    <property type="component" value="Unassembled WGS sequence"/>
</dbReference>
<feature type="domain" description="Glycosyltransferase 2-like" evidence="1">
    <location>
        <begin position="538"/>
        <end position="715"/>
    </location>
</feature>
<dbReference type="PANTHER" id="PTHR43179:SF7">
    <property type="entry name" value="RHAMNOSYLTRANSFERASE WBBL"/>
    <property type="match status" value="1"/>
</dbReference>
<dbReference type="EMBL" id="PRKZ01000002">
    <property type="protein sequence ID" value="RAW51193.1"/>
    <property type="molecule type" value="Genomic_DNA"/>
</dbReference>
<gene>
    <name evidence="2" type="ORF">C4N25_04145</name>
</gene>
<dbReference type="Pfam" id="PF00535">
    <property type="entry name" value="Glycos_transf_2"/>
    <property type="match status" value="2"/>
</dbReference>
<dbReference type="PANTHER" id="PTHR43179">
    <property type="entry name" value="RHAMNOSYLTRANSFERASE WBBL"/>
    <property type="match status" value="1"/>
</dbReference>
<dbReference type="GO" id="GO:0016757">
    <property type="term" value="F:glycosyltransferase activity"/>
    <property type="evidence" value="ECO:0007669"/>
    <property type="project" value="UniProtKB-KW"/>
</dbReference>
<name>A0A329TQE5_9FIRM</name>
<feature type="domain" description="Glycosyltransferase 2-like" evidence="1">
    <location>
        <begin position="280"/>
        <end position="394"/>
    </location>
</feature>
<dbReference type="RefSeq" id="WP_112115087.1">
    <property type="nucleotide sequence ID" value="NZ_PRKZ01000002.1"/>
</dbReference>
<evidence type="ECO:0000259" key="1">
    <source>
        <dbReference type="Pfam" id="PF00535"/>
    </source>
</evidence>
<protein>
    <submittedName>
        <fullName evidence="2">Glycosyltransferase family 2 protein</fullName>
    </submittedName>
</protein>
<dbReference type="CDD" id="cd04184">
    <property type="entry name" value="GT2_RfbC_Mx_like"/>
    <property type="match status" value="1"/>
</dbReference>